<dbReference type="EMBL" id="JAZAQF010000086">
    <property type="protein sequence ID" value="MFG3819153.1"/>
    <property type="molecule type" value="Genomic_DNA"/>
</dbReference>
<sequence>MTKPAGFIELAGKLKRLGCCQLPIARGALAQDFVLHGHRVPHPWPDRPMVETQTDHF</sequence>
<name>A0ABW7CGF0_9CYAN</name>
<comment type="caution">
    <text evidence="1">The sequence shown here is derived from an EMBL/GenBank/DDBJ whole genome shotgun (WGS) entry which is preliminary data.</text>
</comment>
<protein>
    <submittedName>
        <fullName evidence="1">Uncharacterized protein</fullName>
    </submittedName>
</protein>
<dbReference type="RefSeq" id="WP_393014880.1">
    <property type="nucleotide sequence ID" value="NZ_JAZAQF010000086.1"/>
</dbReference>
<accession>A0ABW7CGF0</accession>
<proteinExistence type="predicted"/>
<keyword evidence="2" id="KW-1185">Reference proteome</keyword>
<evidence type="ECO:0000313" key="1">
    <source>
        <dbReference type="EMBL" id="MFG3819153.1"/>
    </source>
</evidence>
<organism evidence="1 2">
    <name type="scientific">Limnothrix redekei LRLZ20PSL1</name>
    <dbReference type="NCBI Taxonomy" id="3112953"/>
    <lineage>
        <taxon>Bacteria</taxon>
        <taxon>Bacillati</taxon>
        <taxon>Cyanobacteriota</taxon>
        <taxon>Cyanophyceae</taxon>
        <taxon>Pseudanabaenales</taxon>
        <taxon>Pseudanabaenaceae</taxon>
        <taxon>Limnothrix</taxon>
    </lineage>
</organism>
<gene>
    <name evidence="1" type="ORF">VPK24_16030</name>
</gene>
<evidence type="ECO:0000313" key="2">
    <source>
        <dbReference type="Proteomes" id="UP001604335"/>
    </source>
</evidence>
<reference evidence="2" key="1">
    <citation type="journal article" date="2024" name="Algal Res.">
        <title>Biochemical, toxicological and genomic investigation of a high-biomass producing Limnothrix strain isolated from Italian shallow drinking water reservoir.</title>
        <authorList>
            <person name="Simonazzi M."/>
            <person name="Shishido T.K."/>
            <person name="Delbaje E."/>
            <person name="Wahlsten M."/>
            <person name="Fewer D.P."/>
            <person name="Sivonen K."/>
            <person name="Pezzolesi L."/>
            <person name="Pistocchi R."/>
        </authorList>
    </citation>
    <scope>NUCLEOTIDE SEQUENCE [LARGE SCALE GENOMIC DNA]</scope>
    <source>
        <strain evidence="2">LRLZ20PSL1</strain>
    </source>
</reference>
<dbReference type="Proteomes" id="UP001604335">
    <property type="component" value="Unassembled WGS sequence"/>
</dbReference>